<reference evidence="3 4" key="1">
    <citation type="submission" date="2019-01" db="EMBL/GenBank/DDBJ databases">
        <authorList>
            <person name="Chen W.-M."/>
        </authorList>
    </citation>
    <scope>NUCLEOTIDE SEQUENCE [LARGE SCALE GENOMIC DNA]</scope>
    <source>
        <strain evidence="3 4">CCP-18</strain>
    </source>
</reference>
<proteinExistence type="predicted"/>
<feature type="transmembrane region" description="Helical" evidence="2">
    <location>
        <begin position="60"/>
        <end position="81"/>
    </location>
</feature>
<dbReference type="AlphaFoldDB" id="A0A437LQB3"/>
<feature type="transmembrane region" description="Helical" evidence="2">
    <location>
        <begin position="21"/>
        <end position="40"/>
    </location>
</feature>
<feature type="compositionally biased region" description="Basic and acidic residues" evidence="1">
    <location>
        <begin position="110"/>
        <end position="119"/>
    </location>
</feature>
<keyword evidence="2" id="KW-0812">Transmembrane</keyword>
<evidence type="ECO:0000313" key="4">
    <source>
        <dbReference type="Proteomes" id="UP000288587"/>
    </source>
</evidence>
<accession>A0A437LQB3</accession>
<dbReference type="RefSeq" id="WP_127679950.1">
    <property type="nucleotide sequence ID" value="NZ_SACM01000001.1"/>
</dbReference>
<protein>
    <submittedName>
        <fullName evidence="3">Uncharacterized protein</fullName>
    </submittedName>
</protein>
<gene>
    <name evidence="3" type="ORF">EOD73_00860</name>
</gene>
<keyword evidence="2" id="KW-0472">Membrane</keyword>
<evidence type="ECO:0000256" key="1">
    <source>
        <dbReference type="SAM" id="MobiDB-lite"/>
    </source>
</evidence>
<dbReference type="Proteomes" id="UP000288587">
    <property type="component" value="Unassembled WGS sequence"/>
</dbReference>
<keyword evidence="2" id="KW-1133">Transmembrane helix</keyword>
<feature type="region of interest" description="Disordered" evidence="1">
    <location>
        <begin position="92"/>
        <end position="119"/>
    </location>
</feature>
<organism evidence="3 4">
    <name type="scientific">Inhella crocodyli</name>
    <dbReference type="NCBI Taxonomy" id="2499851"/>
    <lineage>
        <taxon>Bacteria</taxon>
        <taxon>Pseudomonadati</taxon>
        <taxon>Pseudomonadota</taxon>
        <taxon>Betaproteobacteria</taxon>
        <taxon>Burkholderiales</taxon>
        <taxon>Sphaerotilaceae</taxon>
        <taxon>Inhella</taxon>
    </lineage>
</organism>
<sequence length="119" mass="13266">MSRPDTAPPGRERWLWRRLPRAWAWACGLPWLAVLLRHWAASAGFWPGDEAVLGLWTYTSAGWSVLMTVLAVTVGVGCMVVRVMKGPAYDADSYPPAPRSSPLRQAQDTPPRHDDAERI</sequence>
<comment type="caution">
    <text evidence="3">The sequence shown here is derived from an EMBL/GenBank/DDBJ whole genome shotgun (WGS) entry which is preliminary data.</text>
</comment>
<dbReference type="EMBL" id="SACM01000001">
    <property type="protein sequence ID" value="RVT87610.1"/>
    <property type="molecule type" value="Genomic_DNA"/>
</dbReference>
<evidence type="ECO:0000313" key="3">
    <source>
        <dbReference type="EMBL" id="RVT87610.1"/>
    </source>
</evidence>
<evidence type="ECO:0000256" key="2">
    <source>
        <dbReference type="SAM" id="Phobius"/>
    </source>
</evidence>
<keyword evidence="4" id="KW-1185">Reference proteome</keyword>
<name>A0A437LQB3_9BURK</name>